<proteinExistence type="predicted"/>
<organism evidence="2 3">
    <name type="scientific">Panaeolus cyanescens</name>
    <dbReference type="NCBI Taxonomy" id="181874"/>
    <lineage>
        <taxon>Eukaryota</taxon>
        <taxon>Fungi</taxon>
        <taxon>Dikarya</taxon>
        <taxon>Basidiomycota</taxon>
        <taxon>Agaricomycotina</taxon>
        <taxon>Agaricomycetes</taxon>
        <taxon>Agaricomycetidae</taxon>
        <taxon>Agaricales</taxon>
        <taxon>Agaricineae</taxon>
        <taxon>Galeropsidaceae</taxon>
        <taxon>Panaeolus</taxon>
    </lineage>
</organism>
<feature type="region of interest" description="Disordered" evidence="1">
    <location>
        <begin position="69"/>
        <end position="102"/>
    </location>
</feature>
<feature type="region of interest" description="Disordered" evidence="1">
    <location>
        <begin position="143"/>
        <end position="164"/>
    </location>
</feature>
<evidence type="ECO:0000256" key="1">
    <source>
        <dbReference type="SAM" id="MobiDB-lite"/>
    </source>
</evidence>
<sequence length="475" mass="52675">SAPERTEPDFGQSIPAGYGIIPNEWEEEDYPETEELEVGQARRIKVPIHSFSNNLYLLYLFARMTDRGKRKAASPPPVTVSSGSSVEELPPPPTSQAKRPRLDSLMDQATIAQQAFGFRRYLKAQVQNPNVAARLETNRQGKAAVSAASLASNSKARSKGKEKEPAVKAVKEAAPKADPAEFRVMKVFILPYGVQLKQGISRSPGDLPYEIRDSRKCTLKLELSSLSSRGYAASAKDDGFVFRDDWTKEQVWDKFEEILLEACALMLKYYDGNKHVNIWLPCEMTPHVRQFFVSPTMPPFSGARMSDIGGVGLKPKKRIVDCLCFISTATLPMNAYREDDDDNMFVINAEGSFKDDDYKPPHDNQPKAGPSTSTYEHRLRSSTITKSTNQRQLKASRSLSTSDEEHTTSLSDSGSESTYEKTESAHSRDASPAGDLNQSFSSIAIDLTRDVSDHECDSEVPELAVYRSQSPAARA</sequence>
<reference evidence="2 3" key="1">
    <citation type="journal article" date="2018" name="Evol. Lett.">
        <title>Horizontal gene cluster transfer increased hallucinogenic mushroom diversity.</title>
        <authorList>
            <person name="Reynolds H.T."/>
            <person name="Vijayakumar V."/>
            <person name="Gluck-Thaler E."/>
            <person name="Korotkin H.B."/>
            <person name="Matheny P.B."/>
            <person name="Slot J.C."/>
        </authorList>
    </citation>
    <scope>NUCLEOTIDE SEQUENCE [LARGE SCALE GENOMIC DNA]</scope>
    <source>
        <strain evidence="2 3">2629</strain>
    </source>
</reference>
<feature type="region of interest" description="Disordered" evidence="1">
    <location>
        <begin position="352"/>
        <end position="438"/>
    </location>
</feature>
<protein>
    <submittedName>
        <fullName evidence="2">Uncharacterized protein</fullName>
    </submittedName>
</protein>
<dbReference type="EMBL" id="NHTK01005681">
    <property type="protein sequence ID" value="PPQ75337.1"/>
    <property type="molecule type" value="Genomic_DNA"/>
</dbReference>
<gene>
    <name evidence="2" type="ORF">CVT24_007602</name>
</gene>
<feature type="non-terminal residue" evidence="2">
    <location>
        <position position="1"/>
    </location>
</feature>
<dbReference type="Proteomes" id="UP000284842">
    <property type="component" value="Unassembled WGS sequence"/>
</dbReference>
<evidence type="ECO:0000313" key="3">
    <source>
        <dbReference type="Proteomes" id="UP000284842"/>
    </source>
</evidence>
<dbReference type="InParanoid" id="A0A409W9Z4"/>
<feature type="compositionally biased region" description="Polar residues" evidence="1">
    <location>
        <begin position="408"/>
        <end position="417"/>
    </location>
</feature>
<comment type="caution">
    <text evidence="2">The sequence shown here is derived from an EMBL/GenBank/DDBJ whole genome shotgun (WGS) entry which is preliminary data.</text>
</comment>
<accession>A0A409W9Z4</accession>
<name>A0A409W9Z4_9AGAR</name>
<feature type="compositionally biased region" description="Polar residues" evidence="1">
    <location>
        <begin position="381"/>
        <end position="401"/>
    </location>
</feature>
<feature type="compositionally biased region" description="Basic and acidic residues" evidence="1">
    <location>
        <begin position="418"/>
        <end position="429"/>
    </location>
</feature>
<keyword evidence="3" id="KW-1185">Reference proteome</keyword>
<feature type="region of interest" description="Disordered" evidence="1">
    <location>
        <begin position="452"/>
        <end position="475"/>
    </location>
</feature>
<dbReference type="AlphaFoldDB" id="A0A409W9Z4"/>
<evidence type="ECO:0000313" key="2">
    <source>
        <dbReference type="EMBL" id="PPQ75337.1"/>
    </source>
</evidence>
<feature type="compositionally biased region" description="Basic and acidic residues" evidence="1">
    <location>
        <begin position="352"/>
        <end position="365"/>
    </location>
</feature>
<feature type="compositionally biased region" description="Low complexity" evidence="1">
    <location>
        <begin position="143"/>
        <end position="155"/>
    </location>
</feature>